<reference evidence="1" key="1">
    <citation type="journal article" date="2021" name="Proc. Natl. Acad. Sci. U.S.A.">
        <title>A Catalog of Tens of Thousands of Viruses from Human Metagenomes Reveals Hidden Associations with Chronic Diseases.</title>
        <authorList>
            <person name="Tisza M.J."/>
            <person name="Buck C.B."/>
        </authorList>
    </citation>
    <scope>NUCLEOTIDE SEQUENCE</scope>
    <source>
        <strain evidence="1">CtCiv1</strain>
    </source>
</reference>
<accession>A0A8S5M865</accession>
<evidence type="ECO:0000313" key="1">
    <source>
        <dbReference type="EMBL" id="DAD78537.1"/>
    </source>
</evidence>
<organism evidence="1">
    <name type="scientific">Caudovirales sp. ctCiv1</name>
    <dbReference type="NCBI Taxonomy" id="2826769"/>
    <lineage>
        <taxon>Viruses</taxon>
        <taxon>Duplodnaviria</taxon>
        <taxon>Heunggongvirae</taxon>
        <taxon>Uroviricota</taxon>
        <taxon>Caudoviricetes</taxon>
    </lineage>
</organism>
<name>A0A8S5M865_9CAUD</name>
<proteinExistence type="predicted"/>
<dbReference type="EMBL" id="BK014846">
    <property type="protein sequence ID" value="DAD78537.1"/>
    <property type="molecule type" value="Genomic_DNA"/>
</dbReference>
<protein>
    <submittedName>
        <fullName evidence="1">DNA packaging protein</fullName>
    </submittedName>
</protein>
<sequence>MAVTEKVEDIGGITVSATVMSKIIGVTDRRVRSLAQEGILIKASSGRYKLQDSIHNYILNLRVANDATNRANASDLEDELDLEKEKAKHERVKRHMSELKYALMKGEVHKSSDVEAVMTNMLMNFKTKILSIPAKLTPQLEKREKTFIEDLLTTEMIEILHELSEYSANDFYGKEYIDYEESDGEVDIDDDFEELVIDNVQQTESTI</sequence>